<comment type="caution">
    <text evidence="2">The sequence shown here is derived from an EMBL/GenBank/DDBJ whole genome shotgun (WGS) entry which is preliminary data.</text>
</comment>
<dbReference type="AlphaFoldDB" id="X1GL71"/>
<organism evidence="2">
    <name type="scientific">marine sediment metagenome</name>
    <dbReference type="NCBI Taxonomy" id="412755"/>
    <lineage>
        <taxon>unclassified sequences</taxon>
        <taxon>metagenomes</taxon>
        <taxon>ecological metagenomes</taxon>
    </lineage>
</organism>
<sequence length="216" mass="24963">MEKIEQIKKDALSYPARARTIIVHNNDTLEIANNFILSMKEMMKEVSESYGPIIRHAQAEKKKYFDPLAEAQGIARMHVTSYLEDQAEIQKKADEKARKIEEDRQKKETEALERAKKYQDQKMEEEADAIIEDIPLPAQAPEPPPPKPAGLSLKRIVDTEKINLFVATTKGQAQIPGIRIYPVWKWEIDDRKLIPSSYYKSSMAQKLQKRNRPMNE</sequence>
<proteinExistence type="predicted"/>
<feature type="region of interest" description="Disordered" evidence="1">
    <location>
        <begin position="96"/>
        <end position="119"/>
    </location>
</feature>
<gene>
    <name evidence="2" type="ORF">S03H2_17778</name>
</gene>
<name>X1GL71_9ZZZZ</name>
<feature type="non-terminal residue" evidence="2">
    <location>
        <position position="216"/>
    </location>
</feature>
<dbReference type="EMBL" id="BARU01009189">
    <property type="protein sequence ID" value="GAH33753.1"/>
    <property type="molecule type" value="Genomic_DNA"/>
</dbReference>
<protein>
    <submittedName>
        <fullName evidence="2">Uncharacterized protein</fullName>
    </submittedName>
</protein>
<evidence type="ECO:0000256" key="1">
    <source>
        <dbReference type="SAM" id="MobiDB-lite"/>
    </source>
</evidence>
<evidence type="ECO:0000313" key="2">
    <source>
        <dbReference type="EMBL" id="GAH33753.1"/>
    </source>
</evidence>
<reference evidence="2" key="1">
    <citation type="journal article" date="2014" name="Front. Microbiol.">
        <title>High frequency of phylogenetically diverse reductive dehalogenase-homologous genes in deep subseafloor sedimentary metagenomes.</title>
        <authorList>
            <person name="Kawai M."/>
            <person name="Futagami T."/>
            <person name="Toyoda A."/>
            <person name="Takaki Y."/>
            <person name="Nishi S."/>
            <person name="Hori S."/>
            <person name="Arai W."/>
            <person name="Tsubouchi T."/>
            <person name="Morono Y."/>
            <person name="Uchiyama I."/>
            <person name="Ito T."/>
            <person name="Fujiyama A."/>
            <person name="Inagaki F."/>
            <person name="Takami H."/>
        </authorList>
    </citation>
    <scope>NUCLEOTIDE SEQUENCE</scope>
    <source>
        <strain evidence="2">Expedition CK06-06</strain>
    </source>
</reference>
<accession>X1GL71</accession>